<name>A0A177N1N1_9GAMM</name>
<dbReference type="GO" id="GO:0007165">
    <property type="term" value="P:signal transduction"/>
    <property type="evidence" value="ECO:0007669"/>
    <property type="project" value="InterPro"/>
</dbReference>
<accession>A0A177N1N1</accession>
<dbReference type="Proteomes" id="UP000077857">
    <property type="component" value="Unassembled WGS sequence"/>
</dbReference>
<feature type="repeat" description="TPR" evidence="1">
    <location>
        <begin position="626"/>
        <end position="659"/>
    </location>
</feature>
<dbReference type="Gene3D" id="3.40.50.10140">
    <property type="entry name" value="Toll/interleukin-1 receptor homology (TIR) domain"/>
    <property type="match status" value="1"/>
</dbReference>
<reference evidence="3 4" key="1">
    <citation type="submission" date="2016-03" db="EMBL/GenBank/DDBJ databases">
        <authorList>
            <person name="Ploux O."/>
        </authorList>
    </citation>
    <scope>NUCLEOTIDE SEQUENCE [LARGE SCALE GENOMIC DNA]</scope>
    <source>
        <strain evidence="3 4">R-45378</strain>
    </source>
</reference>
<comment type="caution">
    <text evidence="3">The sequence shown here is derived from an EMBL/GenBank/DDBJ whole genome shotgun (WGS) entry which is preliminary data.</text>
</comment>
<protein>
    <recommendedName>
        <fullName evidence="2">TIR domain-containing protein</fullName>
    </recommendedName>
</protein>
<dbReference type="Gene3D" id="1.25.40.10">
    <property type="entry name" value="Tetratricopeptide repeat domain"/>
    <property type="match status" value="1"/>
</dbReference>
<dbReference type="Pfam" id="PF13676">
    <property type="entry name" value="TIR_2"/>
    <property type="match status" value="1"/>
</dbReference>
<dbReference type="InterPro" id="IPR000157">
    <property type="entry name" value="TIR_dom"/>
</dbReference>
<feature type="domain" description="TIR" evidence="2">
    <location>
        <begin position="5"/>
        <end position="94"/>
    </location>
</feature>
<dbReference type="PROSITE" id="PS50005">
    <property type="entry name" value="TPR"/>
    <property type="match status" value="1"/>
</dbReference>
<dbReference type="RefSeq" id="WP_064042215.1">
    <property type="nucleotide sequence ID" value="NZ_LUUJ01000117.1"/>
</dbReference>
<dbReference type="SUPFAM" id="SSF52200">
    <property type="entry name" value="Toll/Interleukin receptor TIR domain"/>
    <property type="match status" value="1"/>
</dbReference>
<evidence type="ECO:0000313" key="3">
    <source>
        <dbReference type="EMBL" id="OAI11775.1"/>
    </source>
</evidence>
<evidence type="ECO:0000259" key="2">
    <source>
        <dbReference type="Pfam" id="PF13676"/>
    </source>
</evidence>
<dbReference type="InterPro" id="IPR027417">
    <property type="entry name" value="P-loop_NTPase"/>
</dbReference>
<organism evidence="3 4">
    <name type="scientific">Methylomonas koyamae</name>
    <dbReference type="NCBI Taxonomy" id="702114"/>
    <lineage>
        <taxon>Bacteria</taxon>
        <taxon>Pseudomonadati</taxon>
        <taxon>Pseudomonadota</taxon>
        <taxon>Gammaproteobacteria</taxon>
        <taxon>Methylococcales</taxon>
        <taxon>Methylococcaceae</taxon>
        <taxon>Methylomonas</taxon>
    </lineage>
</organism>
<dbReference type="InterPro" id="IPR035897">
    <property type="entry name" value="Toll_tir_struct_dom_sf"/>
</dbReference>
<dbReference type="EMBL" id="LUUJ01000117">
    <property type="protein sequence ID" value="OAI11775.1"/>
    <property type="molecule type" value="Genomic_DNA"/>
</dbReference>
<evidence type="ECO:0000256" key="1">
    <source>
        <dbReference type="PROSITE-ProRule" id="PRU00339"/>
    </source>
</evidence>
<dbReference type="SUPFAM" id="SSF48452">
    <property type="entry name" value="TPR-like"/>
    <property type="match status" value="1"/>
</dbReference>
<proteinExistence type="predicted"/>
<dbReference type="InterPro" id="IPR019734">
    <property type="entry name" value="TPR_rpt"/>
</dbReference>
<keyword evidence="1" id="KW-0802">TPR repeat</keyword>
<dbReference type="InterPro" id="IPR011990">
    <property type="entry name" value="TPR-like_helical_dom_sf"/>
</dbReference>
<evidence type="ECO:0000313" key="4">
    <source>
        <dbReference type="Proteomes" id="UP000077857"/>
    </source>
</evidence>
<dbReference type="SMART" id="SM00028">
    <property type="entry name" value="TPR"/>
    <property type="match status" value="2"/>
</dbReference>
<sequence length="825" mass="95123">MAKAFLSHNSFDKDFVGSVFEILGAAKAIYDKVTFRKNCDLVVQIEEGLEDSEVYVLFLSQASLHANWVKSEMDLAHELKIRWKIKKFLVFQLDETSWEELPAWLSRYVVSCPPSPQHVALRILDELSNANTNEKECYGRENVTKEIVKLILEKDEPPAFLYLSGPKGIGRRTLASEVFKTIYSGVSTYKHKVIISLEHFDDLTSLYRKLLSFSSNWRARDLINTMDEFAALNDQQKTIEIATLMHKISVSFRQVLIIDLGVSALDEEGGALPWFSQLLQILPNADYPYVWFISQRYLSESICSNGIFFPVEPLDSEDSRYLFKLLLNNNKITFPSKKEKEYIETCIVGHPGLIEAVVNYLRINPNYKPNKTYNSILQLISKEVEQLLLDFIKDKAEIEKAVSLLGEAYILSYEEVLSISEVWPEFTSAISLLLDAGFVLRSIGDYQLVPYVQRYASSLADRYARELREPRKVLLEAYDKLADNSFVPINLLDVRIVEHILTDEPISGVLKSLVMPTQQLKAARRKYDAQEYSVSLRLSLEAYDQARKLSENGVLEAWRLIGLSSIRENDIQKFDFFTEEYKSVPSGSKRDEIFYFAKGFKCRQEGNLRDALSWFKKITNFDSANSHVYRELAYIYAFEEDYEEALNCINIAAKITPSSPYVLDIKSLILLEKYKQSKKSFELQELDQCLEQLHQADLRDDTNFWNIRFSTRDILINGDSNSLLLAYQARNSLGLHAKVNLLRILSIKGKNDQYDQLKKEIFQLIRKKKNNLAKIELDRIEIEHCAVIGKTREAKEILDKNRINLTDRCISNLESIINHYKAYVS</sequence>
<dbReference type="AlphaFoldDB" id="A0A177N1N1"/>
<gene>
    <name evidence="3" type="ORF">A1507_19805</name>
</gene>
<dbReference type="OrthoDB" id="6883655at2"/>
<dbReference type="SUPFAM" id="SSF52540">
    <property type="entry name" value="P-loop containing nucleoside triphosphate hydrolases"/>
    <property type="match status" value="1"/>
</dbReference>